<evidence type="ECO:0000313" key="4">
    <source>
        <dbReference type="Proteomes" id="UP001589750"/>
    </source>
</evidence>
<dbReference type="InterPro" id="IPR025841">
    <property type="entry name" value="CP_ATPgrasp_2"/>
</dbReference>
<dbReference type="InterPro" id="IPR007296">
    <property type="entry name" value="DUF403"/>
</dbReference>
<evidence type="ECO:0000259" key="1">
    <source>
        <dbReference type="Pfam" id="PF04168"/>
    </source>
</evidence>
<evidence type="ECO:0000313" key="3">
    <source>
        <dbReference type="EMBL" id="MFB9314239.1"/>
    </source>
</evidence>
<accession>A0ABV5KBX2</accession>
<feature type="domain" description="DUF403" evidence="1">
    <location>
        <begin position="500"/>
        <end position="806"/>
    </location>
</feature>
<dbReference type="RefSeq" id="WP_140009508.1">
    <property type="nucleotide sequence ID" value="NZ_JBHMDG010000017.1"/>
</dbReference>
<dbReference type="Gene3D" id="3.40.50.11290">
    <property type="match status" value="1"/>
</dbReference>
<protein>
    <submittedName>
        <fullName evidence="3">Circularly permuted type 2 ATP-grasp protein</fullName>
    </submittedName>
</protein>
<dbReference type="Pfam" id="PF14403">
    <property type="entry name" value="CP_ATPgrasp_2"/>
    <property type="match status" value="1"/>
</dbReference>
<reference evidence="3 4" key="1">
    <citation type="submission" date="2024-09" db="EMBL/GenBank/DDBJ databases">
        <authorList>
            <person name="Sun Q."/>
            <person name="Mori K."/>
        </authorList>
    </citation>
    <scope>NUCLEOTIDE SEQUENCE [LARGE SCALE GENOMIC DNA]</scope>
    <source>
        <strain evidence="3 4">JCM 9626</strain>
    </source>
</reference>
<keyword evidence="4" id="KW-1185">Reference proteome</keyword>
<dbReference type="Pfam" id="PF04168">
    <property type="entry name" value="Alpha-E"/>
    <property type="match status" value="1"/>
</dbReference>
<dbReference type="EMBL" id="JBHMDG010000017">
    <property type="protein sequence ID" value="MFB9314239.1"/>
    <property type="molecule type" value="Genomic_DNA"/>
</dbReference>
<comment type="caution">
    <text evidence="3">The sequence shown here is derived from an EMBL/GenBank/DDBJ whole genome shotgun (WGS) entry which is preliminary data.</text>
</comment>
<gene>
    <name evidence="3" type="ORF">ACFFRI_14385</name>
</gene>
<dbReference type="Proteomes" id="UP001589750">
    <property type="component" value="Unassembled WGS sequence"/>
</dbReference>
<proteinExistence type="predicted"/>
<dbReference type="SUPFAM" id="SSF56059">
    <property type="entry name" value="Glutathione synthetase ATP-binding domain-like"/>
    <property type="match status" value="1"/>
</dbReference>
<organism evidence="3 4">
    <name type="scientific">Nocardioides plantarum</name>
    <dbReference type="NCBI Taxonomy" id="29299"/>
    <lineage>
        <taxon>Bacteria</taxon>
        <taxon>Bacillati</taxon>
        <taxon>Actinomycetota</taxon>
        <taxon>Actinomycetes</taxon>
        <taxon>Propionibacteriales</taxon>
        <taxon>Nocardioidaceae</taxon>
        <taxon>Nocardioides</taxon>
    </lineage>
</organism>
<dbReference type="PANTHER" id="PTHR34595:SF2">
    <property type="entry name" value="BLR2978 PROTEIN"/>
    <property type="match status" value="1"/>
</dbReference>
<evidence type="ECO:0000259" key="2">
    <source>
        <dbReference type="Pfam" id="PF14403"/>
    </source>
</evidence>
<feature type="domain" description="Circularly permuted ATP-grasp type 2" evidence="2">
    <location>
        <begin position="89"/>
        <end position="457"/>
    </location>
</feature>
<dbReference type="InterPro" id="IPR051680">
    <property type="entry name" value="ATP-dep_Glu-Cys_Ligase-2"/>
</dbReference>
<dbReference type="PANTHER" id="PTHR34595">
    <property type="entry name" value="BLR5612 PROTEIN"/>
    <property type="match status" value="1"/>
</dbReference>
<sequence>MTVLREYAAGVTQPTLDGAGGGPVRYDEVVGPDGALRAPWKGLAELAVALTPADLRRVDDDIARFLADDGVTYSRPGERVDAWHLDPLPVVIDAAQWAPLEIGLAQRAELLNAMLVDLYGPQKLLSEGVLPSAVVHSHPGFVRVVARSSAFEPRPLVLSATDLGRDDRGEWRVLADRAQAPSGLGYAMENRRVLSRVLPELYREAGLHRMEPFFSALRSALLQSAPGDLADPRVVVLSPGSQSETAYDQSFIASALGFPLVQGNDLVVRDGWVQMRVFGRLERVDVILRRVDAAWSDPLELRGDSQLGVAGLVEAVRRGRVRVVNGLGAGILENPALLPYLPAVCERLLGEELRLPSVPTWWCGEPDGLERVLDHLDTLQVRRIDGPAVDLSGLRRDTLTAMLLAEPHRFVGQQRLPLSQSPTWERGHVVSRPLTLRAFTLRYGSAYRPLVGGLASVVEDGISIGSKDVWVLKADAMAADQGLAEVLPMTNTRASTGIVPRILEDMFWFGRYAERAEDLIRLVLAVHAQADDYRSRPRSTGAAGLDVMLGALTRLAGPGLRASGDLDAEFRSVLLDARRVGSVTHALGGLRAALSGVRDQLSLDVWRAFGSTDRAASVLESSTHSHQVAESAGRMLTGILSLQGATASMIRDPGWHMIAVGRYLERGLQVVHLLAATTTVRRGLDVDREVLNAVLAAAESSVTHRRRYRGSVRPGGVLELLLTDRDNPRSLAFALDQVALHLDQLPASTGSSRPERLVADLVAELAETDIATLVAIGGESRPNLEAFLARYVVQLARVAEAVTEVHLTTGPAPRPLAALPLVESLEAVVS</sequence>
<name>A0ABV5KBX2_9ACTN</name>